<feature type="transmembrane region" description="Helical" evidence="6">
    <location>
        <begin position="298"/>
        <end position="321"/>
    </location>
</feature>
<dbReference type="RefSeq" id="WP_004516150.1">
    <property type="nucleotide sequence ID" value="NZ_FNOF01000014.1"/>
</dbReference>
<evidence type="ECO:0000256" key="4">
    <source>
        <dbReference type="ARBA" id="ARBA00022989"/>
    </source>
</evidence>
<sequence>MSTTEEESDGALRSILPPKQVDWFINVCDHYGWALLLVGALVGASFPVLGLEGGYYMTVLTEMYLFAILALSWDIVGGQTGYPSFGNMAFFGIGAYATAILTKDFALAFPTAFLLAGLLAVSFAGLIGIIVLRLRGHYFAIATLGVLLVAQQVSRILDITGGSSGKILLETPTAETFYYLFLGLLVVEIGLVYYISGTRFGFVLNAIRDDEEKATAMGFNTTYYKTAAWMLAGLFTGFAGAAYSLFNTFIDPQTAYNGAWNVELIAMALLGGSGTVAGPVLGAFGLHTIIELVETYAVGWQLVLLGGAVIVTVIGFPNGVVGTLSEYASQMDYYKHGGMAATDTDDGAEVSADE</sequence>
<evidence type="ECO:0000256" key="6">
    <source>
        <dbReference type="SAM" id="Phobius"/>
    </source>
</evidence>
<dbReference type="STRING" id="28442.SAMN05443574_11420"/>
<keyword evidence="2" id="KW-1003">Cell membrane</keyword>
<evidence type="ECO:0000256" key="3">
    <source>
        <dbReference type="ARBA" id="ARBA00022692"/>
    </source>
</evidence>
<proteinExistence type="predicted"/>
<dbReference type="Proteomes" id="UP000182573">
    <property type="component" value="Unassembled WGS sequence"/>
</dbReference>
<evidence type="ECO:0000313" key="7">
    <source>
        <dbReference type="EMBL" id="SDX08947.1"/>
    </source>
</evidence>
<comment type="subcellular location">
    <subcellularLocation>
        <location evidence="1">Cell membrane</location>
        <topology evidence="1">Multi-pass membrane protein</topology>
    </subcellularLocation>
</comment>
<dbReference type="PANTHER" id="PTHR30482:SF10">
    <property type="entry name" value="HIGH-AFFINITY BRANCHED-CHAIN AMINO ACID TRANSPORT PROTEIN BRAE"/>
    <property type="match status" value="1"/>
</dbReference>
<evidence type="ECO:0000256" key="1">
    <source>
        <dbReference type="ARBA" id="ARBA00004651"/>
    </source>
</evidence>
<feature type="transmembrane region" description="Helical" evidence="6">
    <location>
        <begin position="177"/>
        <end position="195"/>
    </location>
</feature>
<name>A0A1H2YV68_HALVA</name>
<gene>
    <name evidence="7" type="ORF">SAMN05443574_11420</name>
</gene>
<keyword evidence="3 6" id="KW-0812">Transmembrane</keyword>
<dbReference type="InterPro" id="IPR001851">
    <property type="entry name" value="ABC_transp_permease"/>
</dbReference>
<feature type="transmembrane region" description="Helical" evidence="6">
    <location>
        <begin position="138"/>
        <end position="157"/>
    </location>
</feature>
<keyword evidence="4 6" id="KW-1133">Transmembrane helix</keyword>
<evidence type="ECO:0000256" key="5">
    <source>
        <dbReference type="ARBA" id="ARBA00023136"/>
    </source>
</evidence>
<dbReference type="CDD" id="cd06581">
    <property type="entry name" value="TM_PBP1_LivM_like"/>
    <property type="match status" value="1"/>
</dbReference>
<keyword evidence="5 6" id="KW-0472">Membrane</keyword>
<dbReference type="GO" id="GO:0015658">
    <property type="term" value="F:branched-chain amino acid transmembrane transporter activity"/>
    <property type="evidence" value="ECO:0007669"/>
    <property type="project" value="InterPro"/>
</dbReference>
<reference evidence="7 8" key="1">
    <citation type="submission" date="2016-10" db="EMBL/GenBank/DDBJ databases">
        <authorList>
            <person name="de Groot N.N."/>
        </authorList>
    </citation>
    <scope>NUCLEOTIDE SEQUENCE [LARGE SCALE GENOMIC DNA]</scope>
    <source>
        <strain evidence="7 8">DSM 3756</strain>
    </source>
</reference>
<evidence type="ECO:0000313" key="8">
    <source>
        <dbReference type="Proteomes" id="UP000182573"/>
    </source>
</evidence>
<dbReference type="Pfam" id="PF02653">
    <property type="entry name" value="BPD_transp_2"/>
    <property type="match status" value="1"/>
</dbReference>
<dbReference type="GO" id="GO:0005886">
    <property type="term" value="C:plasma membrane"/>
    <property type="evidence" value="ECO:0007669"/>
    <property type="project" value="UniProtKB-SubCell"/>
</dbReference>
<feature type="transmembrane region" description="Helical" evidence="6">
    <location>
        <begin position="113"/>
        <end position="132"/>
    </location>
</feature>
<feature type="transmembrane region" description="Helical" evidence="6">
    <location>
        <begin position="31"/>
        <end position="49"/>
    </location>
</feature>
<feature type="transmembrane region" description="Helical" evidence="6">
    <location>
        <begin position="262"/>
        <end position="286"/>
    </location>
</feature>
<feature type="transmembrane region" description="Helical" evidence="6">
    <location>
        <begin position="56"/>
        <end position="76"/>
    </location>
</feature>
<protein>
    <submittedName>
        <fullName evidence="7">Amino acid/amide ABC transporter membrane protein 2, HAAT family</fullName>
    </submittedName>
</protein>
<dbReference type="PANTHER" id="PTHR30482">
    <property type="entry name" value="HIGH-AFFINITY BRANCHED-CHAIN AMINO ACID TRANSPORT SYSTEM PERMEASE"/>
    <property type="match status" value="1"/>
</dbReference>
<dbReference type="EMBL" id="FNOF01000014">
    <property type="protein sequence ID" value="SDX08947.1"/>
    <property type="molecule type" value="Genomic_DNA"/>
</dbReference>
<evidence type="ECO:0000256" key="2">
    <source>
        <dbReference type="ARBA" id="ARBA00022475"/>
    </source>
</evidence>
<feature type="transmembrane region" description="Helical" evidence="6">
    <location>
        <begin position="227"/>
        <end position="250"/>
    </location>
</feature>
<organism evidence="7 8">
    <name type="scientific">Haloarcula vallismortis</name>
    <name type="common">Halobacterium vallismortis</name>
    <dbReference type="NCBI Taxonomy" id="28442"/>
    <lineage>
        <taxon>Archaea</taxon>
        <taxon>Methanobacteriati</taxon>
        <taxon>Methanobacteriota</taxon>
        <taxon>Stenosarchaea group</taxon>
        <taxon>Halobacteria</taxon>
        <taxon>Halobacteriales</taxon>
        <taxon>Haloarculaceae</taxon>
        <taxon>Haloarcula</taxon>
    </lineage>
</organism>
<dbReference type="AlphaFoldDB" id="A0A1H2YV68"/>
<dbReference type="InterPro" id="IPR043428">
    <property type="entry name" value="LivM-like"/>
</dbReference>
<accession>A0A1H2YV68</accession>